<organism evidence="1 2">
    <name type="scientific">Tritrichomonas musculus</name>
    <dbReference type="NCBI Taxonomy" id="1915356"/>
    <lineage>
        <taxon>Eukaryota</taxon>
        <taxon>Metamonada</taxon>
        <taxon>Parabasalia</taxon>
        <taxon>Tritrichomonadida</taxon>
        <taxon>Tritrichomonadidae</taxon>
        <taxon>Tritrichomonas</taxon>
    </lineage>
</organism>
<comment type="caution">
    <text evidence="1">The sequence shown here is derived from an EMBL/GenBank/DDBJ whole genome shotgun (WGS) entry which is preliminary data.</text>
</comment>
<evidence type="ECO:0000313" key="1">
    <source>
        <dbReference type="EMBL" id="KAK8839808.1"/>
    </source>
</evidence>
<name>A0ABR2H1S0_9EUKA</name>
<proteinExistence type="predicted"/>
<dbReference type="EMBL" id="JAPFFF010000050">
    <property type="protein sequence ID" value="KAK8839808.1"/>
    <property type="molecule type" value="Genomic_DNA"/>
</dbReference>
<sequence>MEIQEYFQILRNIEEILIDFLDEENNSSIGFQEIIKANNLSAKKSDLIEILRLITKVANNHTRTPNFSSKIQEILLFLKDKIISNFSNSEIFQIFKSNKRILLFLYEEKILIPDQSIADILATSKFKQKKYISLSRIEIVL</sequence>
<accession>A0ABR2H1S0</accession>
<reference evidence="1 2" key="1">
    <citation type="submission" date="2024-04" db="EMBL/GenBank/DDBJ databases">
        <title>Tritrichomonas musculus Genome.</title>
        <authorList>
            <person name="Alves-Ferreira E."/>
            <person name="Grigg M."/>
            <person name="Lorenzi H."/>
            <person name="Galac M."/>
        </authorList>
    </citation>
    <scope>NUCLEOTIDE SEQUENCE [LARGE SCALE GENOMIC DNA]</scope>
    <source>
        <strain evidence="1 2">EAF2021</strain>
    </source>
</reference>
<keyword evidence="2" id="KW-1185">Reference proteome</keyword>
<protein>
    <submittedName>
        <fullName evidence="1">Uncharacterized protein</fullName>
    </submittedName>
</protein>
<gene>
    <name evidence="1" type="ORF">M9Y10_031516</name>
</gene>
<dbReference type="Proteomes" id="UP001470230">
    <property type="component" value="Unassembled WGS sequence"/>
</dbReference>
<evidence type="ECO:0000313" key="2">
    <source>
        <dbReference type="Proteomes" id="UP001470230"/>
    </source>
</evidence>